<evidence type="ECO:0000259" key="1">
    <source>
        <dbReference type="Pfam" id="PF13456"/>
    </source>
</evidence>
<feature type="domain" description="RNase H type-1" evidence="1">
    <location>
        <begin position="77"/>
        <end position="145"/>
    </location>
</feature>
<gene>
    <name evidence="2" type="ORF">RJ639_039551</name>
</gene>
<organism evidence="2 3">
    <name type="scientific">Escallonia herrerae</name>
    <dbReference type="NCBI Taxonomy" id="1293975"/>
    <lineage>
        <taxon>Eukaryota</taxon>
        <taxon>Viridiplantae</taxon>
        <taxon>Streptophyta</taxon>
        <taxon>Embryophyta</taxon>
        <taxon>Tracheophyta</taxon>
        <taxon>Spermatophyta</taxon>
        <taxon>Magnoliopsida</taxon>
        <taxon>eudicotyledons</taxon>
        <taxon>Gunneridae</taxon>
        <taxon>Pentapetalae</taxon>
        <taxon>asterids</taxon>
        <taxon>campanulids</taxon>
        <taxon>Escalloniales</taxon>
        <taxon>Escalloniaceae</taxon>
        <taxon>Escallonia</taxon>
    </lineage>
</organism>
<name>A0AA88WMI6_9ASTE</name>
<dbReference type="AlphaFoldDB" id="A0AA88WMI6"/>
<dbReference type="InterPro" id="IPR044730">
    <property type="entry name" value="RNase_H-like_dom_plant"/>
</dbReference>
<sequence>MKAEVRWRVREWQEDDTSGEGPWISIAYACLDKDMAVLKFIDLVDFQGGCWDTFKLDATSQRTGCSEEFCKSPFLSEGGLGVVIGDEVGQFIVGMCSDIPWCDSALVAKALAVREALLLAAERGYKRVTYEGDCYDLMKMLCRESAT</sequence>
<dbReference type="GO" id="GO:0004523">
    <property type="term" value="F:RNA-DNA hybrid ribonuclease activity"/>
    <property type="evidence" value="ECO:0007669"/>
    <property type="project" value="InterPro"/>
</dbReference>
<accession>A0AA88WMI6</accession>
<proteinExistence type="predicted"/>
<comment type="caution">
    <text evidence="2">The sequence shown here is derived from an EMBL/GenBank/DDBJ whole genome shotgun (WGS) entry which is preliminary data.</text>
</comment>
<keyword evidence="3" id="KW-1185">Reference proteome</keyword>
<dbReference type="Proteomes" id="UP001188597">
    <property type="component" value="Unassembled WGS sequence"/>
</dbReference>
<dbReference type="GO" id="GO:0003676">
    <property type="term" value="F:nucleic acid binding"/>
    <property type="evidence" value="ECO:0007669"/>
    <property type="project" value="InterPro"/>
</dbReference>
<reference evidence="2" key="1">
    <citation type="submission" date="2022-12" db="EMBL/GenBank/DDBJ databases">
        <title>Draft genome assemblies for two species of Escallonia (Escalloniales).</title>
        <authorList>
            <person name="Chanderbali A."/>
            <person name="Dervinis C."/>
            <person name="Anghel I."/>
            <person name="Soltis D."/>
            <person name="Soltis P."/>
            <person name="Zapata F."/>
        </authorList>
    </citation>
    <scope>NUCLEOTIDE SEQUENCE</scope>
    <source>
        <strain evidence="2">UCBG64.0493</strain>
        <tissue evidence="2">Leaf</tissue>
    </source>
</reference>
<dbReference type="CDD" id="cd06222">
    <property type="entry name" value="RNase_H_like"/>
    <property type="match status" value="1"/>
</dbReference>
<dbReference type="EMBL" id="JAVXUP010000336">
    <property type="protein sequence ID" value="KAK3030521.1"/>
    <property type="molecule type" value="Genomic_DNA"/>
</dbReference>
<dbReference type="Pfam" id="PF13456">
    <property type="entry name" value="RVT_3"/>
    <property type="match status" value="1"/>
</dbReference>
<protein>
    <recommendedName>
        <fullName evidence="1">RNase H type-1 domain-containing protein</fullName>
    </recommendedName>
</protein>
<evidence type="ECO:0000313" key="2">
    <source>
        <dbReference type="EMBL" id="KAK3030521.1"/>
    </source>
</evidence>
<evidence type="ECO:0000313" key="3">
    <source>
        <dbReference type="Proteomes" id="UP001188597"/>
    </source>
</evidence>
<dbReference type="InterPro" id="IPR002156">
    <property type="entry name" value="RNaseH_domain"/>
</dbReference>
<dbReference type="PANTHER" id="PTHR47723:SF24">
    <property type="entry name" value="RNASE H TYPE-1 DOMAIN-CONTAINING PROTEIN"/>
    <property type="match status" value="1"/>
</dbReference>
<dbReference type="PANTHER" id="PTHR47723">
    <property type="entry name" value="OS05G0353850 PROTEIN"/>
    <property type="match status" value="1"/>
</dbReference>
<dbReference type="InterPro" id="IPR053151">
    <property type="entry name" value="RNase_H-like"/>
</dbReference>